<gene>
    <name evidence="1" type="ORF">ANN_05921</name>
</gene>
<sequence length="92" mass="10667">MIVSRDWNVVRDGTMKVGDLSFEEVEEFKYLGATPRSDVDLDVNNGHNSWRMDTTHTFCQDTRDVQYENNVSVERIVPDDCEKDDTCTPYTL</sequence>
<comment type="caution">
    <text evidence="1">The sequence shown here is derived from an EMBL/GenBank/DDBJ whole genome shotgun (WGS) entry which is preliminary data.</text>
</comment>
<protein>
    <submittedName>
        <fullName evidence="1">Uncharacterized protein</fullName>
    </submittedName>
</protein>
<organism evidence="1 2">
    <name type="scientific">Periplaneta americana</name>
    <name type="common">American cockroach</name>
    <name type="synonym">Blatta americana</name>
    <dbReference type="NCBI Taxonomy" id="6978"/>
    <lineage>
        <taxon>Eukaryota</taxon>
        <taxon>Metazoa</taxon>
        <taxon>Ecdysozoa</taxon>
        <taxon>Arthropoda</taxon>
        <taxon>Hexapoda</taxon>
        <taxon>Insecta</taxon>
        <taxon>Pterygota</taxon>
        <taxon>Neoptera</taxon>
        <taxon>Polyneoptera</taxon>
        <taxon>Dictyoptera</taxon>
        <taxon>Blattodea</taxon>
        <taxon>Blattoidea</taxon>
        <taxon>Blattidae</taxon>
        <taxon>Blattinae</taxon>
        <taxon>Periplaneta</taxon>
    </lineage>
</organism>
<evidence type="ECO:0000313" key="2">
    <source>
        <dbReference type="Proteomes" id="UP001148838"/>
    </source>
</evidence>
<accession>A0ABQ8TC45</accession>
<name>A0ABQ8TC45_PERAM</name>
<dbReference type="Proteomes" id="UP001148838">
    <property type="component" value="Unassembled WGS sequence"/>
</dbReference>
<reference evidence="1 2" key="1">
    <citation type="journal article" date="2022" name="Allergy">
        <title>Genome assembly and annotation of Periplaneta americana reveal a comprehensive cockroach allergen profile.</title>
        <authorList>
            <person name="Wang L."/>
            <person name="Xiong Q."/>
            <person name="Saelim N."/>
            <person name="Wang L."/>
            <person name="Nong W."/>
            <person name="Wan A.T."/>
            <person name="Shi M."/>
            <person name="Liu X."/>
            <person name="Cao Q."/>
            <person name="Hui J.H.L."/>
            <person name="Sookrung N."/>
            <person name="Leung T.F."/>
            <person name="Tungtrongchitr A."/>
            <person name="Tsui S.K.W."/>
        </authorList>
    </citation>
    <scope>NUCLEOTIDE SEQUENCE [LARGE SCALE GENOMIC DNA]</scope>
    <source>
        <strain evidence="1">PWHHKU_190912</strain>
    </source>
</reference>
<keyword evidence="2" id="KW-1185">Reference proteome</keyword>
<evidence type="ECO:0000313" key="1">
    <source>
        <dbReference type="EMBL" id="KAJ4444132.1"/>
    </source>
</evidence>
<proteinExistence type="predicted"/>
<dbReference type="EMBL" id="JAJSOF020000011">
    <property type="protein sequence ID" value="KAJ4444132.1"/>
    <property type="molecule type" value="Genomic_DNA"/>
</dbReference>